<proteinExistence type="predicted"/>
<dbReference type="AlphaFoldDB" id="A0A7C3WSI6"/>
<gene>
    <name evidence="1" type="ORF">ENV35_04250</name>
</gene>
<protein>
    <recommendedName>
        <fullName evidence="2">DNA polymerase III beta sliding clamp central domain-containing protein</fullName>
    </recommendedName>
</protein>
<dbReference type="EMBL" id="DTGA01000097">
    <property type="protein sequence ID" value="HGB31069.1"/>
    <property type="molecule type" value="Genomic_DNA"/>
</dbReference>
<evidence type="ECO:0008006" key="2">
    <source>
        <dbReference type="Google" id="ProtNLM"/>
    </source>
</evidence>
<evidence type="ECO:0000313" key="1">
    <source>
        <dbReference type="EMBL" id="HGB31069.1"/>
    </source>
</evidence>
<accession>A0A7C3WSI6</accession>
<name>A0A7C3WSI6_9BACT</name>
<reference evidence="1" key="1">
    <citation type="journal article" date="2020" name="mSystems">
        <title>Genome- and Community-Level Interaction Insights into Carbon Utilization and Element Cycling Functions of Hydrothermarchaeota in Hydrothermal Sediment.</title>
        <authorList>
            <person name="Zhou Z."/>
            <person name="Liu Y."/>
            <person name="Xu W."/>
            <person name="Pan J."/>
            <person name="Luo Z.H."/>
            <person name="Li M."/>
        </authorList>
    </citation>
    <scope>NUCLEOTIDE SEQUENCE [LARGE SCALE GENOMIC DNA]</scope>
    <source>
        <strain evidence="1">SpSt-751</strain>
    </source>
</reference>
<comment type="caution">
    <text evidence="1">The sequence shown here is derived from an EMBL/GenBank/DDBJ whole genome shotgun (WGS) entry which is preliminary data.</text>
</comment>
<sequence length="373" mass="42282">MATKMVKRGEDRFKELLKALSYFDGKTGGNILLFDGRGDYTVLRAFTYGELYQARLDIPCNGGRAAVYREEFERALRLVKEDIKFKSDGKKISIYNSKIHSDIEKLDPGDCPGLPEGVGHKLFYMPMEYFKQGLEICKKFVASDYYGIFQNVNIAATGKRVKFEACNRRMYTSVDFPADVEEVKVKEPLLVYPATGHIQIPYFRIPLLESLTGPQIRVFLYPSKEESGWVHFESGTSPFMTTSVFLHCDQKKFPEVPPLMGEHFSLTINVDKILNILKGIEKDRLVKFTVSNGLLEGEIDDGNIRVEFKMSCICNKRMSLVLRADELLKVLSLTKGGSIEIYSSDKIVKIVAIDPNHIATTCMLLVESVEVYD</sequence>
<organism evidence="1">
    <name type="scientific">Dictyoglomus turgidum</name>
    <dbReference type="NCBI Taxonomy" id="513050"/>
    <lineage>
        <taxon>Bacteria</taxon>
        <taxon>Pseudomonadati</taxon>
        <taxon>Dictyoglomota</taxon>
        <taxon>Dictyoglomia</taxon>
        <taxon>Dictyoglomales</taxon>
        <taxon>Dictyoglomaceae</taxon>
        <taxon>Dictyoglomus</taxon>
    </lineage>
</organism>